<gene>
    <name evidence="3" type="primary">Aste57867_8637</name>
    <name evidence="2" type="ORF">As57867_008603</name>
    <name evidence="3" type="ORF">ASTE57867_8637</name>
</gene>
<dbReference type="EMBL" id="VJMH01005110">
    <property type="protein sequence ID" value="KAF0700838.1"/>
    <property type="molecule type" value="Genomic_DNA"/>
</dbReference>
<dbReference type="EMBL" id="CAADRA010005131">
    <property type="protein sequence ID" value="VFT85523.1"/>
    <property type="molecule type" value="Genomic_DNA"/>
</dbReference>
<evidence type="ECO:0000313" key="2">
    <source>
        <dbReference type="EMBL" id="KAF0700838.1"/>
    </source>
</evidence>
<evidence type="ECO:0000313" key="3">
    <source>
        <dbReference type="EMBL" id="VFT85523.1"/>
    </source>
</evidence>
<reference evidence="2" key="2">
    <citation type="submission" date="2019-06" db="EMBL/GenBank/DDBJ databases">
        <title>Genomics analysis of Aphanomyces spp. identifies a new class of oomycete effector associated with host adaptation.</title>
        <authorList>
            <person name="Gaulin E."/>
        </authorList>
    </citation>
    <scope>NUCLEOTIDE SEQUENCE</scope>
    <source>
        <strain evidence="2">CBS 578.67</strain>
    </source>
</reference>
<feature type="region of interest" description="Disordered" evidence="1">
    <location>
        <begin position="1"/>
        <end position="24"/>
    </location>
</feature>
<evidence type="ECO:0000313" key="4">
    <source>
        <dbReference type="Proteomes" id="UP000332933"/>
    </source>
</evidence>
<protein>
    <submittedName>
        <fullName evidence="3">Aste57867_8637 protein</fullName>
    </submittedName>
</protein>
<reference evidence="3 4" key="1">
    <citation type="submission" date="2019-03" db="EMBL/GenBank/DDBJ databases">
        <authorList>
            <person name="Gaulin E."/>
            <person name="Dumas B."/>
        </authorList>
    </citation>
    <scope>NUCLEOTIDE SEQUENCE [LARGE SCALE GENOMIC DNA]</scope>
    <source>
        <strain evidence="3">CBS 568.67</strain>
    </source>
</reference>
<name>A0A485KKS1_9STRA</name>
<proteinExistence type="predicted"/>
<dbReference type="Proteomes" id="UP000332933">
    <property type="component" value="Unassembled WGS sequence"/>
</dbReference>
<sequence length="377" mass="44000">MPSVVRGDGGKSPSEEEEKTLQRRAYYRHKRRAYRFEEANERARLQDEVQTLVAHLEKVREEEGRRREASRRPSGGSKTILSWENIAEALSDDRELSKAQNKVLLTQVKTYHVLARELRSWVVSHYALQSELGAQSQTWRDWSLPANAASRKLGKEWITNRMFHNTDRVFIDNNFPSIESGTTIEYDLEVDPASDEITIFHFRSQIYLDMDMDEYLDKFYSTLFSLRCYVPQYSPDLPLVVAEIEENTREYGFITPRDEYVHVLFGEFRTAERCVLVMTQIQDDDALRGPYATCRQRRRLTWHDIRQLPDGRLHRRAYALQTTSFTAQAPAPWDDDAADYNVDLSSCPSHLKGLQFFHIHRCMVEQRLRSGGALLLK</sequence>
<organism evidence="3 4">
    <name type="scientific">Aphanomyces stellatus</name>
    <dbReference type="NCBI Taxonomy" id="120398"/>
    <lineage>
        <taxon>Eukaryota</taxon>
        <taxon>Sar</taxon>
        <taxon>Stramenopiles</taxon>
        <taxon>Oomycota</taxon>
        <taxon>Saprolegniomycetes</taxon>
        <taxon>Saprolegniales</taxon>
        <taxon>Verrucalvaceae</taxon>
        <taxon>Aphanomyces</taxon>
    </lineage>
</organism>
<keyword evidence="4" id="KW-1185">Reference proteome</keyword>
<dbReference type="AlphaFoldDB" id="A0A485KKS1"/>
<evidence type="ECO:0000256" key="1">
    <source>
        <dbReference type="SAM" id="MobiDB-lite"/>
    </source>
</evidence>
<accession>A0A485KKS1</accession>